<keyword evidence="2" id="KW-1185">Reference proteome</keyword>
<comment type="caution">
    <text evidence="1">The sequence shown here is derived from an EMBL/GenBank/DDBJ whole genome shotgun (WGS) entry which is preliminary data.</text>
</comment>
<accession>A0ACB9GD88</accession>
<proteinExistence type="predicted"/>
<reference evidence="1 2" key="2">
    <citation type="journal article" date="2022" name="Mol. Ecol. Resour.">
        <title>The genomes of chicory, endive, great burdock and yacon provide insights into Asteraceae paleo-polyploidization history and plant inulin production.</title>
        <authorList>
            <person name="Fan W."/>
            <person name="Wang S."/>
            <person name="Wang H."/>
            <person name="Wang A."/>
            <person name="Jiang F."/>
            <person name="Liu H."/>
            <person name="Zhao H."/>
            <person name="Xu D."/>
            <person name="Zhang Y."/>
        </authorList>
    </citation>
    <scope>NUCLEOTIDE SEQUENCE [LARGE SCALE GENOMIC DNA]</scope>
    <source>
        <strain evidence="2">cv. Punajuju</strain>
        <tissue evidence="1">Leaves</tissue>
    </source>
</reference>
<evidence type="ECO:0000313" key="1">
    <source>
        <dbReference type="EMBL" id="KAI3781395.1"/>
    </source>
</evidence>
<sequence length="146" mass="15837">MMAQPSYTALSSPVSVIGAQFLAPYQFDIIVDINSSRNLVITDTNHKIMLKVKRCGASFHDQLLLVDVDDKPIVMIRDKMHKMESPENGKSVKDKFMVTIYPNVDYAFVVTLIAIVEAMKSPNTKNAVAGQAGGGVGGMLGAITFS</sequence>
<gene>
    <name evidence="1" type="ORF">L2E82_11409</name>
</gene>
<evidence type="ECO:0000313" key="2">
    <source>
        <dbReference type="Proteomes" id="UP001055811"/>
    </source>
</evidence>
<protein>
    <submittedName>
        <fullName evidence="1">Uncharacterized protein</fullName>
    </submittedName>
</protein>
<reference evidence="2" key="1">
    <citation type="journal article" date="2022" name="Mol. Ecol. Resour.">
        <title>The genomes of chicory, endive, great burdock and yacon provide insights into Asteraceae palaeo-polyploidization history and plant inulin production.</title>
        <authorList>
            <person name="Fan W."/>
            <person name="Wang S."/>
            <person name="Wang H."/>
            <person name="Wang A."/>
            <person name="Jiang F."/>
            <person name="Liu H."/>
            <person name="Zhao H."/>
            <person name="Xu D."/>
            <person name="Zhang Y."/>
        </authorList>
    </citation>
    <scope>NUCLEOTIDE SEQUENCE [LARGE SCALE GENOMIC DNA]</scope>
    <source>
        <strain evidence="2">cv. Punajuju</strain>
    </source>
</reference>
<dbReference type="Proteomes" id="UP001055811">
    <property type="component" value="Linkage Group LG02"/>
</dbReference>
<organism evidence="1 2">
    <name type="scientific">Cichorium intybus</name>
    <name type="common">Chicory</name>
    <dbReference type="NCBI Taxonomy" id="13427"/>
    <lineage>
        <taxon>Eukaryota</taxon>
        <taxon>Viridiplantae</taxon>
        <taxon>Streptophyta</taxon>
        <taxon>Embryophyta</taxon>
        <taxon>Tracheophyta</taxon>
        <taxon>Spermatophyta</taxon>
        <taxon>Magnoliopsida</taxon>
        <taxon>eudicotyledons</taxon>
        <taxon>Gunneridae</taxon>
        <taxon>Pentapetalae</taxon>
        <taxon>asterids</taxon>
        <taxon>campanulids</taxon>
        <taxon>Asterales</taxon>
        <taxon>Asteraceae</taxon>
        <taxon>Cichorioideae</taxon>
        <taxon>Cichorieae</taxon>
        <taxon>Cichoriinae</taxon>
        <taxon>Cichorium</taxon>
    </lineage>
</organism>
<name>A0ACB9GD88_CICIN</name>
<dbReference type="EMBL" id="CM042010">
    <property type="protein sequence ID" value="KAI3781395.1"/>
    <property type="molecule type" value="Genomic_DNA"/>
</dbReference>